<dbReference type="EMBL" id="MU806758">
    <property type="protein sequence ID" value="KAJ3833158.1"/>
    <property type="molecule type" value="Genomic_DNA"/>
</dbReference>
<dbReference type="AlphaFoldDB" id="A0AA38NZ84"/>
<comment type="caution">
    <text evidence="2">The sequence shown here is derived from an EMBL/GenBank/DDBJ whole genome shotgun (WGS) entry which is preliminary data.</text>
</comment>
<evidence type="ECO:0000313" key="2">
    <source>
        <dbReference type="EMBL" id="KAJ3833158.1"/>
    </source>
</evidence>
<organism evidence="2 3">
    <name type="scientific">Lentinula raphanica</name>
    <dbReference type="NCBI Taxonomy" id="153919"/>
    <lineage>
        <taxon>Eukaryota</taxon>
        <taxon>Fungi</taxon>
        <taxon>Dikarya</taxon>
        <taxon>Basidiomycota</taxon>
        <taxon>Agaricomycotina</taxon>
        <taxon>Agaricomycetes</taxon>
        <taxon>Agaricomycetidae</taxon>
        <taxon>Agaricales</taxon>
        <taxon>Marasmiineae</taxon>
        <taxon>Omphalotaceae</taxon>
        <taxon>Lentinula</taxon>
    </lineage>
</organism>
<feature type="region of interest" description="Disordered" evidence="1">
    <location>
        <begin position="298"/>
        <end position="328"/>
    </location>
</feature>
<gene>
    <name evidence="2" type="ORF">F5878DRAFT_590946</name>
</gene>
<dbReference type="PANTHER" id="PTHR38846:SF1">
    <property type="entry name" value="C3H1-TYPE DOMAIN-CONTAINING PROTEIN"/>
    <property type="match status" value="1"/>
</dbReference>
<dbReference type="PANTHER" id="PTHR38846">
    <property type="entry name" value="C3H1-TYPE DOMAIN-CONTAINING PROTEIN"/>
    <property type="match status" value="1"/>
</dbReference>
<evidence type="ECO:0000313" key="3">
    <source>
        <dbReference type="Proteomes" id="UP001163846"/>
    </source>
</evidence>
<name>A0AA38NZ84_9AGAR</name>
<dbReference type="Proteomes" id="UP001163846">
    <property type="component" value="Unassembled WGS sequence"/>
</dbReference>
<feature type="compositionally biased region" description="Basic residues" evidence="1">
    <location>
        <begin position="313"/>
        <end position="328"/>
    </location>
</feature>
<reference evidence="2" key="1">
    <citation type="submission" date="2022-08" db="EMBL/GenBank/DDBJ databases">
        <authorList>
            <consortium name="DOE Joint Genome Institute"/>
            <person name="Min B."/>
            <person name="Riley R."/>
            <person name="Sierra-Patev S."/>
            <person name="Naranjo-Ortiz M."/>
            <person name="Looney B."/>
            <person name="Konkel Z."/>
            <person name="Slot J.C."/>
            <person name="Sakamoto Y."/>
            <person name="Steenwyk J.L."/>
            <person name="Rokas A."/>
            <person name="Carro J."/>
            <person name="Camarero S."/>
            <person name="Ferreira P."/>
            <person name="Molpeceres G."/>
            <person name="Ruiz-Duenas F.J."/>
            <person name="Serrano A."/>
            <person name="Henrissat B."/>
            <person name="Drula E."/>
            <person name="Hughes K.W."/>
            <person name="Mata J.L."/>
            <person name="Ishikawa N.K."/>
            <person name="Vargas-Isla R."/>
            <person name="Ushijima S."/>
            <person name="Smith C.A."/>
            <person name="Ahrendt S."/>
            <person name="Andreopoulos W."/>
            <person name="He G."/>
            <person name="Labutti K."/>
            <person name="Lipzen A."/>
            <person name="Ng V."/>
            <person name="Sandor L."/>
            <person name="Barry K."/>
            <person name="Martinez A.T."/>
            <person name="Xiao Y."/>
            <person name="Gibbons J.G."/>
            <person name="Terashima K."/>
            <person name="Hibbett D.S."/>
            <person name="Grigoriev I.V."/>
        </authorList>
    </citation>
    <scope>NUCLEOTIDE SEQUENCE</scope>
    <source>
        <strain evidence="2">TFB9207</strain>
    </source>
</reference>
<proteinExistence type="predicted"/>
<keyword evidence="3" id="KW-1185">Reference proteome</keyword>
<evidence type="ECO:0000256" key="1">
    <source>
        <dbReference type="SAM" id="MobiDB-lite"/>
    </source>
</evidence>
<accession>A0AA38NZ84</accession>
<protein>
    <submittedName>
        <fullName evidence="2">Uncharacterized protein</fullName>
    </submittedName>
</protein>
<sequence length="328" mass="37640">MPQFRELCDQYGWRRNSQEGKEALNQIRNAIALQFNAIYGSDENSLNGWHNLFRALQTPEIPETVKDCKERIKTIHVNICDLVDHFEDSTPRQFPAKTHMQVYQHWVLTCYTYRRRIAGSHILIHVFLPSPKPMPTSSDPELSNPIRDFFDSYPDFDYDEAGETMAQFWELCDECGWEDKSDEKKEALNGIRDAIAQQFNAIYGSDAESLDGWHNLFRALQVPDIPDTVEGCKTRIDTIHVNICDLVDFRNDRPAQLFDSESLLAAYSRRTGKIYPKDNAYAGGLLRFLLRQISGPGAYHGQRRSGGHGQARGGRKSKKSNPTRPRQK</sequence>